<proteinExistence type="inferred from homology"/>
<evidence type="ECO:0000256" key="1">
    <source>
        <dbReference type="ARBA" id="ARBA00009943"/>
    </source>
</evidence>
<keyword evidence="4" id="KW-0573">Peptidoglycan synthesis</keyword>
<dbReference type="Pfam" id="PF02388">
    <property type="entry name" value="FemAB"/>
    <property type="match status" value="1"/>
</dbReference>
<dbReference type="Gene3D" id="3.40.630.30">
    <property type="match status" value="1"/>
</dbReference>
<keyword evidence="3" id="KW-0133">Cell shape</keyword>
<sequence length="164" mass="18534">MGTGMRWFIGIPDQVQWDAFVAAHPHGNLLQASPWGRLKEQFGWHCRRLAVFDSMGTPVAGCQVLFRRAYGLAFGYVPRGPLLAGDPAIDDRLIRALRWLGWRMAAVLIRLEPNVLLDEPHATTLMDWVHRHRWPIAETIQPRSTILVDLQPTEEALFAACSKG</sequence>
<dbReference type="InterPro" id="IPR016181">
    <property type="entry name" value="Acyl_CoA_acyltransferase"/>
</dbReference>
<reference evidence="7 8" key="1">
    <citation type="submission" date="2018-01" db="EMBL/GenBank/DDBJ databases">
        <title>Metagenomic assembled genomes from two thermal pools in the Uzon Caldera, Kamchatka, Russia.</title>
        <authorList>
            <person name="Wilkins L."/>
            <person name="Ettinger C."/>
        </authorList>
    </citation>
    <scope>NUCLEOTIDE SEQUENCE [LARGE SCALE GENOMIC DNA]</scope>
    <source>
        <strain evidence="7">ZAV-02</strain>
    </source>
</reference>
<dbReference type="SUPFAM" id="SSF55729">
    <property type="entry name" value="Acyl-CoA N-acyltransferases (Nat)"/>
    <property type="match status" value="1"/>
</dbReference>
<evidence type="ECO:0000313" key="8">
    <source>
        <dbReference type="Proteomes" id="UP000243376"/>
    </source>
</evidence>
<evidence type="ECO:0000313" key="7">
    <source>
        <dbReference type="EMBL" id="PMP77953.1"/>
    </source>
</evidence>
<dbReference type="InterPro" id="IPR003447">
    <property type="entry name" value="FEMABX"/>
</dbReference>
<dbReference type="GO" id="GO:0008360">
    <property type="term" value="P:regulation of cell shape"/>
    <property type="evidence" value="ECO:0007669"/>
    <property type="project" value="UniProtKB-KW"/>
</dbReference>
<dbReference type="PROSITE" id="PS51191">
    <property type="entry name" value="FEMABX"/>
    <property type="match status" value="1"/>
</dbReference>
<comment type="caution">
    <text evidence="7">The sequence shown here is derived from an EMBL/GenBank/DDBJ whole genome shotgun (WGS) entry which is preliminary data.</text>
</comment>
<keyword evidence="5" id="KW-0012">Acyltransferase</keyword>
<evidence type="ECO:0000256" key="6">
    <source>
        <dbReference type="ARBA" id="ARBA00023316"/>
    </source>
</evidence>
<evidence type="ECO:0000256" key="5">
    <source>
        <dbReference type="ARBA" id="ARBA00023315"/>
    </source>
</evidence>
<comment type="similarity">
    <text evidence="1">Belongs to the FemABX family.</text>
</comment>
<evidence type="ECO:0000256" key="2">
    <source>
        <dbReference type="ARBA" id="ARBA00022679"/>
    </source>
</evidence>
<evidence type="ECO:0000256" key="3">
    <source>
        <dbReference type="ARBA" id="ARBA00022960"/>
    </source>
</evidence>
<keyword evidence="6" id="KW-0961">Cell wall biogenesis/degradation</keyword>
<feature type="non-terminal residue" evidence="7">
    <location>
        <position position="164"/>
    </location>
</feature>
<dbReference type="EMBL" id="PNIQ01000773">
    <property type="protein sequence ID" value="PMP77953.1"/>
    <property type="molecule type" value="Genomic_DNA"/>
</dbReference>
<gene>
    <name evidence="7" type="ORF">C0184_11485</name>
</gene>
<dbReference type="PANTHER" id="PTHR36174">
    <property type="entry name" value="LIPID II:GLYCINE GLYCYLTRANSFERASE"/>
    <property type="match status" value="1"/>
</dbReference>
<dbReference type="AlphaFoldDB" id="A0A2J6X233"/>
<dbReference type="PANTHER" id="PTHR36174:SF1">
    <property type="entry name" value="LIPID II:GLYCINE GLYCYLTRANSFERASE"/>
    <property type="match status" value="1"/>
</dbReference>
<keyword evidence="2" id="KW-0808">Transferase</keyword>
<dbReference type="Proteomes" id="UP000243376">
    <property type="component" value="Unassembled WGS sequence"/>
</dbReference>
<protein>
    <submittedName>
        <fullName evidence="7">Methicillin resistance protein</fullName>
    </submittedName>
</protein>
<accession>A0A2J6X233</accession>
<name>A0A2J6X233_9CHLR</name>
<dbReference type="GO" id="GO:0009252">
    <property type="term" value="P:peptidoglycan biosynthetic process"/>
    <property type="evidence" value="ECO:0007669"/>
    <property type="project" value="UniProtKB-KW"/>
</dbReference>
<organism evidence="7 8">
    <name type="scientific">Chloroflexus aggregans</name>
    <dbReference type="NCBI Taxonomy" id="152260"/>
    <lineage>
        <taxon>Bacteria</taxon>
        <taxon>Bacillati</taxon>
        <taxon>Chloroflexota</taxon>
        <taxon>Chloroflexia</taxon>
        <taxon>Chloroflexales</taxon>
        <taxon>Chloroflexineae</taxon>
        <taxon>Chloroflexaceae</taxon>
        <taxon>Chloroflexus</taxon>
    </lineage>
</organism>
<dbReference type="GO" id="GO:0016755">
    <property type="term" value="F:aminoacyltransferase activity"/>
    <property type="evidence" value="ECO:0007669"/>
    <property type="project" value="InterPro"/>
</dbReference>
<dbReference type="GO" id="GO:0071555">
    <property type="term" value="P:cell wall organization"/>
    <property type="evidence" value="ECO:0007669"/>
    <property type="project" value="UniProtKB-KW"/>
</dbReference>
<evidence type="ECO:0000256" key="4">
    <source>
        <dbReference type="ARBA" id="ARBA00022984"/>
    </source>
</evidence>
<dbReference type="InterPro" id="IPR050644">
    <property type="entry name" value="PG_Glycine_Bridge_Synth"/>
</dbReference>